<gene>
    <name evidence="1" type="ORF">D9619_012207</name>
</gene>
<keyword evidence="2" id="KW-1185">Reference proteome</keyword>
<protein>
    <submittedName>
        <fullName evidence="1">Uncharacterized protein</fullName>
    </submittedName>
</protein>
<evidence type="ECO:0000313" key="1">
    <source>
        <dbReference type="EMBL" id="KAF5317974.1"/>
    </source>
</evidence>
<name>A0A8H5B708_9AGAR</name>
<proteinExistence type="predicted"/>
<dbReference type="Proteomes" id="UP000567179">
    <property type="component" value="Unassembled WGS sequence"/>
</dbReference>
<evidence type="ECO:0000313" key="2">
    <source>
        <dbReference type="Proteomes" id="UP000567179"/>
    </source>
</evidence>
<comment type="caution">
    <text evidence="1">The sequence shown here is derived from an EMBL/GenBank/DDBJ whole genome shotgun (WGS) entry which is preliminary data.</text>
</comment>
<dbReference type="OrthoDB" id="3124635at2759"/>
<dbReference type="AlphaFoldDB" id="A0A8H5B708"/>
<sequence>MPNIKTLWNKFRITASGAGKDRTINATTIKDIGGCNNADLNNGTSKAFVEVDHHDKDDVLLSLSKANVVTIIHLANDIGPVYGYGGLGWQDLFAERTEWRKARWVPIKFVKMMSAKNKTNDDCMFRLWLCLPGLIHVEVDDDGTWTVEEIVGLPEWIIIG</sequence>
<dbReference type="EMBL" id="JAACJJ010000031">
    <property type="protein sequence ID" value="KAF5317974.1"/>
    <property type="molecule type" value="Genomic_DNA"/>
</dbReference>
<organism evidence="1 2">
    <name type="scientific">Psilocybe cf. subviscida</name>
    <dbReference type="NCBI Taxonomy" id="2480587"/>
    <lineage>
        <taxon>Eukaryota</taxon>
        <taxon>Fungi</taxon>
        <taxon>Dikarya</taxon>
        <taxon>Basidiomycota</taxon>
        <taxon>Agaricomycotina</taxon>
        <taxon>Agaricomycetes</taxon>
        <taxon>Agaricomycetidae</taxon>
        <taxon>Agaricales</taxon>
        <taxon>Agaricineae</taxon>
        <taxon>Strophariaceae</taxon>
        <taxon>Psilocybe</taxon>
    </lineage>
</organism>
<reference evidence="1 2" key="1">
    <citation type="journal article" date="2020" name="ISME J.">
        <title>Uncovering the hidden diversity of litter-decomposition mechanisms in mushroom-forming fungi.</title>
        <authorList>
            <person name="Floudas D."/>
            <person name="Bentzer J."/>
            <person name="Ahren D."/>
            <person name="Johansson T."/>
            <person name="Persson P."/>
            <person name="Tunlid A."/>
        </authorList>
    </citation>
    <scope>NUCLEOTIDE SEQUENCE [LARGE SCALE GENOMIC DNA]</scope>
    <source>
        <strain evidence="1 2">CBS 101986</strain>
    </source>
</reference>
<accession>A0A8H5B708</accession>